<gene>
    <name evidence="1" type="ORF">DHL47_12200</name>
</gene>
<sequence>MNNTYYFIRHAHSAYSPDEAGRPLSETGRAALDQLDFLTEKPITAVYSSPYQRAIQTIEPLAQKLNLPIQIDERLVERKLSSQMITDQEFESCLKQLWSQPDFALAGGESNLAAQKRALGFLQELEAKHHQEHIVLSSHGNLICILLQYFDPQIDYYFWRRLAMPDVLMVGQKDTLSHPLKKDS</sequence>
<dbReference type="SMART" id="SM00855">
    <property type="entry name" value="PGAM"/>
    <property type="match status" value="1"/>
</dbReference>
<dbReference type="PANTHER" id="PTHR48100:SF59">
    <property type="entry name" value="ADENOSYLCOBALAMIN_ALPHA-RIBAZOLE PHOSPHATASE"/>
    <property type="match status" value="1"/>
</dbReference>
<organism evidence="1 2">
    <name type="scientific">Streptococcus panodentis</name>
    <dbReference type="NCBI Taxonomy" id="1581472"/>
    <lineage>
        <taxon>Bacteria</taxon>
        <taxon>Bacillati</taxon>
        <taxon>Bacillota</taxon>
        <taxon>Bacilli</taxon>
        <taxon>Lactobacillales</taxon>
        <taxon>Streptococcaceae</taxon>
        <taxon>Streptococcus</taxon>
    </lineage>
</organism>
<dbReference type="InterPro" id="IPR013078">
    <property type="entry name" value="His_Pase_superF_clade-1"/>
</dbReference>
<accession>A0ABS5AZQ2</accession>
<dbReference type="RefSeq" id="WP_209552038.1">
    <property type="nucleotide sequence ID" value="NZ_QFAY01000033.1"/>
</dbReference>
<dbReference type="InterPro" id="IPR050275">
    <property type="entry name" value="PGM_Phosphatase"/>
</dbReference>
<dbReference type="CDD" id="cd07067">
    <property type="entry name" value="HP_PGM_like"/>
    <property type="match status" value="1"/>
</dbReference>
<dbReference type="PANTHER" id="PTHR48100">
    <property type="entry name" value="BROAD-SPECIFICITY PHOSPHATASE YOR283W-RELATED"/>
    <property type="match status" value="1"/>
</dbReference>
<dbReference type="SUPFAM" id="SSF53254">
    <property type="entry name" value="Phosphoglycerate mutase-like"/>
    <property type="match status" value="1"/>
</dbReference>
<dbReference type="EMBL" id="QFAY01000033">
    <property type="protein sequence ID" value="MBP2622064.1"/>
    <property type="molecule type" value="Genomic_DNA"/>
</dbReference>
<dbReference type="InterPro" id="IPR029033">
    <property type="entry name" value="His_PPase_superfam"/>
</dbReference>
<protein>
    <submittedName>
        <fullName evidence="1">Histidine phosphatase family protein</fullName>
    </submittedName>
</protein>
<dbReference type="Pfam" id="PF00300">
    <property type="entry name" value="His_Phos_1"/>
    <property type="match status" value="1"/>
</dbReference>
<evidence type="ECO:0000313" key="1">
    <source>
        <dbReference type="EMBL" id="MBP2622064.1"/>
    </source>
</evidence>
<keyword evidence="2" id="KW-1185">Reference proteome</keyword>
<evidence type="ECO:0000313" key="2">
    <source>
        <dbReference type="Proteomes" id="UP001519349"/>
    </source>
</evidence>
<comment type="caution">
    <text evidence="1">The sequence shown here is derived from an EMBL/GenBank/DDBJ whole genome shotgun (WGS) entry which is preliminary data.</text>
</comment>
<dbReference type="Gene3D" id="3.40.50.1240">
    <property type="entry name" value="Phosphoglycerate mutase-like"/>
    <property type="match status" value="1"/>
</dbReference>
<reference evidence="1 2" key="1">
    <citation type="submission" date="2018-05" db="EMBL/GenBank/DDBJ databases">
        <title>Draft genome sequence of Streptococcus panodentis CCUG 70867T.</title>
        <authorList>
            <person name="Salva-Serra F."/>
            <person name="Mendez V."/>
            <person name="Jaen-Luchoro D."/>
            <person name="Gonzales-Siles L."/>
            <person name="Karlsson R."/>
            <person name="Engstrom-Jakobsson H."/>
            <person name="Busquets A."/>
            <person name="Gomila M."/>
            <person name="Pineiro-Iglesias B."/>
            <person name="Bennasar-Figueras A."/>
            <person name="Seeger M."/>
            <person name="Moore E."/>
        </authorList>
    </citation>
    <scope>NUCLEOTIDE SEQUENCE [LARGE SCALE GENOMIC DNA]</scope>
    <source>
        <strain evidence="1 2">CCUG 70867</strain>
    </source>
</reference>
<dbReference type="Proteomes" id="UP001519349">
    <property type="component" value="Unassembled WGS sequence"/>
</dbReference>
<name>A0ABS5AZQ2_9STRE</name>
<proteinExistence type="predicted"/>